<name>A0A8S1JAT0_9CHLO</name>
<dbReference type="PANTHER" id="PTHR13271:SF133">
    <property type="entry name" value="SET DOMAIN-CONTAINING PROTEIN"/>
    <property type="match status" value="1"/>
</dbReference>
<dbReference type="InterPro" id="IPR050600">
    <property type="entry name" value="SETD3_SETD6_MTase"/>
</dbReference>
<evidence type="ECO:0000259" key="4">
    <source>
        <dbReference type="Pfam" id="PF09273"/>
    </source>
</evidence>
<dbReference type="CDD" id="cd10527">
    <property type="entry name" value="SET_LSMT"/>
    <property type="match status" value="1"/>
</dbReference>
<comment type="caution">
    <text evidence="5">The sequence shown here is derived from an EMBL/GenBank/DDBJ whole genome shotgun (WGS) entry which is preliminary data.</text>
</comment>
<evidence type="ECO:0000256" key="3">
    <source>
        <dbReference type="ARBA" id="ARBA00022691"/>
    </source>
</evidence>
<proteinExistence type="predicted"/>
<dbReference type="GO" id="GO:0016279">
    <property type="term" value="F:protein-lysine N-methyltransferase activity"/>
    <property type="evidence" value="ECO:0007669"/>
    <property type="project" value="TreeGrafter"/>
</dbReference>
<sequence length="502" mass="53736">MDAMGSHSRLLGPCLPSPTGRCADALGCGPRLRCSLPGRRPHGLLRAIDAAAPARSAGTPVPLDDPKARAFSDWAASSGVKLPKLSLATFEGVRGMMATADIAVDDATASVPRGAVIALEPRAKRPEWCAEEVWRDAPWFVRLALMLLREKALGAESAVWGYVASLPDAIDTPICWSPEEVAMMQYPPMAEAVREQEAQWDGLYASVAAAKMGIPVGREDFMWALACVRSRCFSGPFIGSTLGDRLKVAAAVGLLAWGNVVFGSSSLETTLNAVIAVALFNILYEVLLSAAAKVYVLCPGVDLMNHACRLRTDLSYDYFRDEYSVLAGEARQTGQQVFISYGEQSNDALMQFYGFVEADNPEDTYIIANMATHVGGHPLMRKSGLDRKKLDGLRDLRDVAVRREGFPEATLQALRGVLGSIGIEGGRVEAELQGLLAHACSEEMASMGTSLEEDVARLEAEAGEGGRAEWALRFRIEKKRVLAACLGRLGGGGRAAGGFGDG</sequence>
<dbReference type="InterPro" id="IPR036464">
    <property type="entry name" value="Rubisco_LSMT_subst-bd_sf"/>
</dbReference>
<dbReference type="InterPro" id="IPR015353">
    <property type="entry name" value="Rubisco_LSMT_subst-bd"/>
</dbReference>
<protein>
    <recommendedName>
        <fullName evidence="4">Rubisco LSMT substrate-binding domain-containing protein</fullName>
    </recommendedName>
</protein>
<evidence type="ECO:0000256" key="1">
    <source>
        <dbReference type="ARBA" id="ARBA00022603"/>
    </source>
</evidence>
<evidence type="ECO:0000313" key="6">
    <source>
        <dbReference type="Proteomes" id="UP000708148"/>
    </source>
</evidence>
<dbReference type="Pfam" id="PF09273">
    <property type="entry name" value="Rubis-subs-bind"/>
    <property type="match status" value="1"/>
</dbReference>
<dbReference type="InterPro" id="IPR046341">
    <property type="entry name" value="SET_dom_sf"/>
</dbReference>
<dbReference type="Gene3D" id="3.90.1410.10">
    <property type="entry name" value="set domain protein methyltransferase, domain 1"/>
    <property type="match status" value="1"/>
</dbReference>
<dbReference type="Proteomes" id="UP000708148">
    <property type="component" value="Unassembled WGS sequence"/>
</dbReference>
<evidence type="ECO:0000256" key="2">
    <source>
        <dbReference type="ARBA" id="ARBA00022679"/>
    </source>
</evidence>
<keyword evidence="3" id="KW-0949">S-adenosyl-L-methionine</keyword>
<dbReference type="PANTHER" id="PTHR13271">
    <property type="entry name" value="UNCHARACTERIZED PUTATIVE METHYLTRANSFERASE"/>
    <property type="match status" value="1"/>
</dbReference>
<dbReference type="SUPFAM" id="SSF81822">
    <property type="entry name" value="RuBisCo LSMT C-terminal, substrate-binding domain"/>
    <property type="match status" value="1"/>
</dbReference>
<dbReference type="EMBL" id="CAJHUC010002113">
    <property type="protein sequence ID" value="CAD7703203.1"/>
    <property type="molecule type" value="Genomic_DNA"/>
</dbReference>
<feature type="domain" description="Rubisco LSMT substrate-binding" evidence="4">
    <location>
        <begin position="428"/>
        <end position="482"/>
    </location>
</feature>
<evidence type="ECO:0000313" key="5">
    <source>
        <dbReference type="EMBL" id="CAD7703203.1"/>
    </source>
</evidence>
<keyword evidence="1" id="KW-0489">Methyltransferase</keyword>
<reference evidence="5" key="1">
    <citation type="submission" date="2020-12" db="EMBL/GenBank/DDBJ databases">
        <authorList>
            <person name="Iha C."/>
        </authorList>
    </citation>
    <scope>NUCLEOTIDE SEQUENCE</scope>
</reference>
<dbReference type="GO" id="GO:0032259">
    <property type="term" value="P:methylation"/>
    <property type="evidence" value="ECO:0007669"/>
    <property type="project" value="UniProtKB-KW"/>
</dbReference>
<dbReference type="AlphaFoldDB" id="A0A8S1JAT0"/>
<keyword evidence="6" id="KW-1185">Reference proteome</keyword>
<gene>
    <name evidence="5" type="ORF">OSTQU699_LOCUS8560</name>
</gene>
<dbReference type="SUPFAM" id="SSF82199">
    <property type="entry name" value="SET domain"/>
    <property type="match status" value="1"/>
</dbReference>
<organism evidence="5 6">
    <name type="scientific">Ostreobium quekettii</name>
    <dbReference type="NCBI Taxonomy" id="121088"/>
    <lineage>
        <taxon>Eukaryota</taxon>
        <taxon>Viridiplantae</taxon>
        <taxon>Chlorophyta</taxon>
        <taxon>core chlorophytes</taxon>
        <taxon>Ulvophyceae</taxon>
        <taxon>TCBD clade</taxon>
        <taxon>Bryopsidales</taxon>
        <taxon>Ostreobineae</taxon>
        <taxon>Ostreobiaceae</taxon>
        <taxon>Ostreobium</taxon>
    </lineage>
</organism>
<keyword evidence="2" id="KW-0808">Transferase</keyword>
<accession>A0A8S1JAT0</accession>
<dbReference type="OrthoDB" id="341421at2759"/>